<feature type="region of interest" description="Disordered" evidence="1">
    <location>
        <begin position="230"/>
        <end position="255"/>
    </location>
</feature>
<feature type="region of interest" description="Disordered" evidence="1">
    <location>
        <begin position="183"/>
        <end position="212"/>
    </location>
</feature>
<feature type="region of interest" description="Disordered" evidence="1">
    <location>
        <begin position="303"/>
        <end position="388"/>
    </location>
</feature>
<protein>
    <recommendedName>
        <fullName evidence="2">SAP domain-containing protein</fullName>
    </recommendedName>
</protein>
<accession>A0A9W8G8Y1</accession>
<organism evidence="3 4">
    <name type="scientific">Coemansia spiralis</name>
    <dbReference type="NCBI Taxonomy" id="417178"/>
    <lineage>
        <taxon>Eukaryota</taxon>
        <taxon>Fungi</taxon>
        <taxon>Fungi incertae sedis</taxon>
        <taxon>Zoopagomycota</taxon>
        <taxon>Kickxellomycotina</taxon>
        <taxon>Kickxellomycetes</taxon>
        <taxon>Kickxellales</taxon>
        <taxon>Kickxellaceae</taxon>
        <taxon>Coemansia</taxon>
    </lineage>
</organism>
<feature type="compositionally biased region" description="Acidic residues" evidence="1">
    <location>
        <begin position="329"/>
        <end position="349"/>
    </location>
</feature>
<comment type="caution">
    <text evidence="3">The sequence shown here is derived from an EMBL/GenBank/DDBJ whole genome shotgun (WGS) entry which is preliminary data.</text>
</comment>
<feature type="compositionally biased region" description="Basic and acidic residues" evidence="1">
    <location>
        <begin position="520"/>
        <end position="535"/>
    </location>
</feature>
<feature type="compositionally biased region" description="Basic and acidic residues" evidence="1">
    <location>
        <begin position="545"/>
        <end position="559"/>
    </location>
</feature>
<gene>
    <name evidence="3" type="ORF">GGI25_002290</name>
</gene>
<sequence length="600" mass="64478">MVSLAELDIEELQKLKRKQLQSLCKKHGIKANGKNEELIEHLLEAATNGGNSNKGDMDNGISDIEDDEGMKADGDDIAGPGTKQDKMFKVLPESCADQPAIETPESMSFVDNKLFVSLAEKVTAEMEARAAALASSERKAVVAKYEVAHNVVLEAPNKPKSLGKVTAFDKAHDKIFNNDDSIANHWSAKKAPGTETPKGKRANGDTNTLESSKRPRIEPLFTSPLVTKSIRQKKQMEQTKAATSKAKRMGFARTTASASGSKTALADSRVKPIDACELSSTVLFAGEKTATDTAAFEELIPIPGEGTSDKAEILAPAAEPINAQIINEEPVDSEETSQEEEQLVQDQETEQPAAEIEDHSVSEPTKTQTEATSTDSKSNPSSDTTGKSKIAALSNIAIGTKLAAINRPSLIPSSKSICNNKPVLSAKAPVSKPTLIPNGRTKISRLNTAKQDAAQRPKQPASYRNVESKVKAYIDAKLPEPKVKSVKQVAISANSKSKPTSAIGKPLITMGNKQANTLLRKKDTGLKNGKDDDQKTVPSYMKSTRATEIRAQKADEKGSVKQPLAKSGKSDNINNCLAKARYNPYSRVAKPVTTKPSITK</sequence>
<feature type="compositionally biased region" description="Polar residues" evidence="1">
    <location>
        <begin position="491"/>
        <end position="500"/>
    </location>
</feature>
<dbReference type="Proteomes" id="UP001151518">
    <property type="component" value="Unassembled WGS sequence"/>
</dbReference>
<evidence type="ECO:0000313" key="3">
    <source>
        <dbReference type="EMBL" id="KAJ2678496.1"/>
    </source>
</evidence>
<feature type="region of interest" description="Disordered" evidence="1">
    <location>
        <begin position="491"/>
        <end position="573"/>
    </location>
</feature>
<evidence type="ECO:0000259" key="2">
    <source>
        <dbReference type="PROSITE" id="PS50800"/>
    </source>
</evidence>
<dbReference type="OrthoDB" id="5964929at2759"/>
<proteinExistence type="predicted"/>
<dbReference type="Pfam" id="PF02037">
    <property type="entry name" value="SAP"/>
    <property type="match status" value="1"/>
</dbReference>
<dbReference type="SMART" id="SM00513">
    <property type="entry name" value="SAP"/>
    <property type="match status" value="1"/>
</dbReference>
<dbReference type="SUPFAM" id="SSF68906">
    <property type="entry name" value="SAP domain"/>
    <property type="match status" value="1"/>
</dbReference>
<dbReference type="InterPro" id="IPR003034">
    <property type="entry name" value="SAP_dom"/>
</dbReference>
<feature type="domain" description="SAP" evidence="2">
    <location>
        <begin position="12"/>
        <end position="46"/>
    </location>
</feature>
<feature type="compositionally biased region" description="Polar residues" evidence="1">
    <location>
        <begin position="362"/>
        <end position="387"/>
    </location>
</feature>
<dbReference type="Gene3D" id="1.10.720.30">
    <property type="entry name" value="SAP domain"/>
    <property type="match status" value="1"/>
</dbReference>
<name>A0A9W8G8Y1_9FUNG</name>
<evidence type="ECO:0000256" key="1">
    <source>
        <dbReference type="SAM" id="MobiDB-lite"/>
    </source>
</evidence>
<reference evidence="3" key="1">
    <citation type="submission" date="2022-07" db="EMBL/GenBank/DDBJ databases">
        <title>Phylogenomic reconstructions and comparative analyses of Kickxellomycotina fungi.</title>
        <authorList>
            <person name="Reynolds N.K."/>
            <person name="Stajich J.E."/>
            <person name="Barry K."/>
            <person name="Grigoriev I.V."/>
            <person name="Crous P."/>
            <person name="Smith M.E."/>
        </authorList>
    </citation>
    <scope>NUCLEOTIDE SEQUENCE</scope>
    <source>
        <strain evidence="3">NRRL 3115</strain>
    </source>
</reference>
<dbReference type="AlphaFoldDB" id="A0A9W8G8Y1"/>
<dbReference type="EMBL" id="JANBTW010000020">
    <property type="protein sequence ID" value="KAJ2678496.1"/>
    <property type="molecule type" value="Genomic_DNA"/>
</dbReference>
<feature type="region of interest" description="Disordered" evidence="1">
    <location>
        <begin position="429"/>
        <end position="466"/>
    </location>
</feature>
<evidence type="ECO:0000313" key="4">
    <source>
        <dbReference type="Proteomes" id="UP001151518"/>
    </source>
</evidence>
<dbReference type="InterPro" id="IPR036361">
    <property type="entry name" value="SAP_dom_sf"/>
</dbReference>
<dbReference type="PROSITE" id="PS50800">
    <property type="entry name" value="SAP"/>
    <property type="match status" value="1"/>
</dbReference>